<organism evidence="2 3">
    <name type="scientific">Virgisporangium aliadipatigenens</name>
    <dbReference type="NCBI Taxonomy" id="741659"/>
    <lineage>
        <taxon>Bacteria</taxon>
        <taxon>Bacillati</taxon>
        <taxon>Actinomycetota</taxon>
        <taxon>Actinomycetes</taxon>
        <taxon>Micromonosporales</taxon>
        <taxon>Micromonosporaceae</taxon>
        <taxon>Virgisporangium</taxon>
    </lineage>
</organism>
<dbReference type="EMBL" id="BOPF01000012">
    <property type="protein sequence ID" value="GIJ46738.1"/>
    <property type="molecule type" value="Genomic_DNA"/>
</dbReference>
<dbReference type="GO" id="GO:0005975">
    <property type="term" value="P:carbohydrate metabolic process"/>
    <property type="evidence" value="ECO:0007669"/>
    <property type="project" value="InterPro"/>
</dbReference>
<evidence type="ECO:0000313" key="3">
    <source>
        <dbReference type="Proteomes" id="UP000619260"/>
    </source>
</evidence>
<dbReference type="InterPro" id="IPR008965">
    <property type="entry name" value="CBM2/CBM3_carb-bd_dom_sf"/>
</dbReference>
<dbReference type="Proteomes" id="UP000619260">
    <property type="component" value="Unassembled WGS sequence"/>
</dbReference>
<name>A0A8J4DRF7_9ACTN</name>
<reference evidence="2" key="1">
    <citation type="submission" date="2021-01" db="EMBL/GenBank/DDBJ databases">
        <title>Whole genome shotgun sequence of Virgisporangium aliadipatigenens NBRC 105644.</title>
        <authorList>
            <person name="Komaki H."/>
            <person name="Tamura T."/>
        </authorList>
    </citation>
    <scope>NUCLEOTIDE SEQUENCE</scope>
    <source>
        <strain evidence="2">NBRC 105644</strain>
    </source>
</reference>
<gene>
    <name evidence="2" type="ORF">Val02_36240</name>
</gene>
<dbReference type="RefSeq" id="WP_203900256.1">
    <property type="nucleotide sequence ID" value="NZ_BOPF01000012.1"/>
</dbReference>
<dbReference type="Pfam" id="PF00553">
    <property type="entry name" value="CBM_2"/>
    <property type="match status" value="1"/>
</dbReference>
<comment type="caution">
    <text evidence="2">The sequence shown here is derived from an EMBL/GenBank/DDBJ whole genome shotgun (WGS) entry which is preliminary data.</text>
</comment>
<dbReference type="GO" id="GO:0004553">
    <property type="term" value="F:hydrolase activity, hydrolyzing O-glycosyl compounds"/>
    <property type="evidence" value="ECO:0007669"/>
    <property type="project" value="InterPro"/>
</dbReference>
<evidence type="ECO:0000259" key="1">
    <source>
        <dbReference type="Pfam" id="PF00553"/>
    </source>
</evidence>
<keyword evidence="3" id="KW-1185">Reference proteome</keyword>
<dbReference type="InterPro" id="IPR012291">
    <property type="entry name" value="CBM2_carb-bd_dom_sf"/>
</dbReference>
<feature type="domain" description="CBM2" evidence="1">
    <location>
        <begin position="13"/>
        <end position="113"/>
    </location>
</feature>
<evidence type="ECO:0000313" key="2">
    <source>
        <dbReference type="EMBL" id="GIJ46738.1"/>
    </source>
</evidence>
<sequence>MGAWSVDTPDVRGTYRVVQSFRDGFIGEILIKNTAGSDRAWTVRLDFPAGVGELRNQWLEGQPQPVFTQVDGEFVWRSTVDVRPGSTVSLRFQFGRVNAAPVPSVCTVNDAPCAFP</sequence>
<dbReference type="SUPFAM" id="SSF49384">
    <property type="entry name" value="Carbohydrate-binding domain"/>
    <property type="match status" value="1"/>
</dbReference>
<dbReference type="GO" id="GO:0030247">
    <property type="term" value="F:polysaccharide binding"/>
    <property type="evidence" value="ECO:0007669"/>
    <property type="project" value="InterPro"/>
</dbReference>
<dbReference type="AlphaFoldDB" id="A0A8J4DRF7"/>
<protein>
    <recommendedName>
        <fullName evidence="1">CBM2 domain-containing protein</fullName>
    </recommendedName>
</protein>
<dbReference type="InterPro" id="IPR001919">
    <property type="entry name" value="CBD2"/>
</dbReference>
<accession>A0A8J4DRF7</accession>
<dbReference type="Gene3D" id="2.60.40.290">
    <property type="match status" value="1"/>
</dbReference>
<proteinExistence type="predicted"/>